<dbReference type="Proteomes" id="UP001151760">
    <property type="component" value="Unassembled WGS sequence"/>
</dbReference>
<accession>A0ABQ5FL95</accession>
<keyword evidence="2" id="KW-1185">Reference proteome</keyword>
<protein>
    <submittedName>
        <fullName evidence="1">Uncharacterized protein</fullName>
    </submittedName>
</protein>
<gene>
    <name evidence="1" type="ORF">Tco_1015128</name>
</gene>
<reference evidence="1" key="2">
    <citation type="submission" date="2022-01" db="EMBL/GenBank/DDBJ databases">
        <authorList>
            <person name="Yamashiro T."/>
            <person name="Shiraishi A."/>
            <person name="Satake H."/>
            <person name="Nakayama K."/>
        </authorList>
    </citation>
    <scope>NUCLEOTIDE SEQUENCE</scope>
</reference>
<evidence type="ECO:0000313" key="1">
    <source>
        <dbReference type="EMBL" id="GJT63648.1"/>
    </source>
</evidence>
<name>A0ABQ5FL95_9ASTR</name>
<organism evidence="1 2">
    <name type="scientific">Tanacetum coccineum</name>
    <dbReference type="NCBI Taxonomy" id="301880"/>
    <lineage>
        <taxon>Eukaryota</taxon>
        <taxon>Viridiplantae</taxon>
        <taxon>Streptophyta</taxon>
        <taxon>Embryophyta</taxon>
        <taxon>Tracheophyta</taxon>
        <taxon>Spermatophyta</taxon>
        <taxon>Magnoliopsida</taxon>
        <taxon>eudicotyledons</taxon>
        <taxon>Gunneridae</taxon>
        <taxon>Pentapetalae</taxon>
        <taxon>asterids</taxon>
        <taxon>campanulids</taxon>
        <taxon>Asterales</taxon>
        <taxon>Asteraceae</taxon>
        <taxon>Asteroideae</taxon>
        <taxon>Anthemideae</taxon>
        <taxon>Anthemidinae</taxon>
        <taxon>Tanacetum</taxon>
    </lineage>
</organism>
<comment type="caution">
    <text evidence="1">The sequence shown here is derived from an EMBL/GenBank/DDBJ whole genome shotgun (WGS) entry which is preliminary data.</text>
</comment>
<sequence>MLKKGISRAKLVSNLYMMIKRGKIAGKSLHKLCPPPHNWSCCHIPRNLPPPPSDDENEFSCTTTPQSQNKHYHLDANDVIVKALQILKSANASPTLSRFGKSPMVKELKRKNEHFVFGLENEWEDFVNPDKIKTKSKGKREGTSRGTLLWKGLNSYTRNGVEEVSGRHKENNNGKSETNNQFVSVKSEAKFVSV</sequence>
<proteinExistence type="predicted"/>
<evidence type="ECO:0000313" key="2">
    <source>
        <dbReference type="Proteomes" id="UP001151760"/>
    </source>
</evidence>
<reference evidence="1" key="1">
    <citation type="journal article" date="2022" name="Int. J. Mol. Sci.">
        <title>Draft Genome of Tanacetum Coccineum: Genomic Comparison of Closely Related Tanacetum-Family Plants.</title>
        <authorList>
            <person name="Yamashiro T."/>
            <person name="Shiraishi A."/>
            <person name="Nakayama K."/>
            <person name="Satake H."/>
        </authorList>
    </citation>
    <scope>NUCLEOTIDE SEQUENCE</scope>
</reference>
<dbReference type="EMBL" id="BQNB010017477">
    <property type="protein sequence ID" value="GJT63648.1"/>
    <property type="molecule type" value="Genomic_DNA"/>
</dbReference>